<proteinExistence type="predicted"/>
<dbReference type="Gene3D" id="3.90.25.10">
    <property type="entry name" value="UDP-galactose 4-epimerase, domain 1"/>
    <property type="match status" value="1"/>
</dbReference>
<dbReference type="HOGENOM" id="CLU_007383_10_4_1"/>
<reference evidence="3" key="1">
    <citation type="journal article" date="2013" name="Ind. Biotechnol.">
        <title>Comparative genomics analysis of Trichoderma reesei strains.</title>
        <authorList>
            <person name="Koike H."/>
            <person name="Aerts A."/>
            <person name="LaButti K."/>
            <person name="Grigoriev I.V."/>
            <person name="Baker S.E."/>
        </authorList>
    </citation>
    <scope>NUCLEOTIDE SEQUENCE [LARGE SCALE GENOMIC DNA]</scope>
    <source>
        <strain evidence="3">ATCC 56765 / BCRC 32924 / NRRL 11460 / Rut C-30</strain>
    </source>
</reference>
<name>A0A024SLG0_HYPJR</name>
<protein>
    <submittedName>
        <fullName evidence="2">NAD(P)-binding protein</fullName>
    </submittedName>
</protein>
<dbReference type="Pfam" id="PF05368">
    <property type="entry name" value="NmrA"/>
    <property type="match status" value="1"/>
</dbReference>
<evidence type="ECO:0000313" key="2">
    <source>
        <dbReference type="EMBL" id="ETS06898.1"/>
    </source>
</evidence>
<dbReference type="Gene3D" id="3.40.50.720">
    <property type="entry name" value="NAD(P)-binding Rossmann-like Domain"/>
    <property type="match status" value="1"/>
</dbReference>
<dbReference type="SUPFAM" id="SSF51735">
    <property type="entry name" value="NAD(P)-binding Rossmann-fold domains"/>
    <property type="match status" value="1"/>
</dbReference>
<dbReference type="InterPro" id="IPR036291">
    <property type="entry name" value="NAD(P)-bd_dom_sf"/>
</dbReference>
<dbReference type="EMBL" id="KI911139">
    <property type="protein sequence ID" value="ETS06898.1"/>
    <property type="molecule type" value="Genomic_DNA"/>
</dbReference>
<organism evidence="2 3">
    <name type="scientific">Hypocrea jecorina (strain ATCC 56765 / BCRC 32924 / NRRL 11460 / Rut C-30)</name>
    <name type="common">Trichoderma reesei</name>
    <dbReference type="NCBI Taxonomy" id="1344414"/>
    <lineage>
        <taxon>Eukaryota</taxon>
        <taxon>Fungi</taxon>
        <taxon>Dikarya</taxon>
        <taxon>Ascomycota</taxon>
        <taxon>Pezizomycotina</taxon>
        <taxon>Sordariomycetes</taxon>
        <taxon>Hypocreomycetidae</taxon>
        <taxon>Hypocreales</taxon>
        <taxon>Hypocreaceae</taxon>
        <taxon>Trichoderma</taxon>
    </lineage>
</organism>
<dbReference type="OrthoDB" id="419598at2759"/>
<accession>A0A024SLG0</accession>
<dbReference type="InterPro" id="IPR008030">
    <property type="entry name" value="NmrA-like"/>
</dbReference>
<dbReference type="KEGG" id="trr:M419DRAFT_126327"/>
<dbReference type="InterPro" id="IPR052718">
    <property type="entry name" value="NmrA-type_oxidoreductase"/>
</dbReference>
<dbReference type="Proteomes" id="UP000024376">
    <property type="component" value="Unassembled WGS sequence"/>
</dbReference>
<evidence type="ECO:0000313" key="3">
    <source>
        <dbReference type="Proteomes" id="UP000024376"/>
    </source>
</evidence>
<gene>
    <name evidence="2" type="ORF">M419DRAFT_126327</name>
</gene>
<dbReference type="AlphaFoldDB" id="A0A024SLG0"/>
<dbReference type="PANTHER" id="PTHR47129">
    <property type="entry name" value="QUINONE OXIDOREDUCTASE 2"/>
    <property type="match status" value="1"/>
</dbReference>
<sequence>MSVAIFPASGGLGTSTYTHLLNSKAIPASEIVLISRFPDKTPKVFQDQGVHLRQATFEDPPAALEAAFKGVKTLFLISYPSHNRGYRTPLQLAALDAAHRAGVKHVFYSSLAFALPENDTTKAEVMGTHLDTEAHLRKIAAQDPSFTWTSVREGLYSESTPIYTAFIDLKDPSSTEIRIPHDGSGPGISWAKRDELGEATATLIAQYFKDPAAFPWTNKIVLLTGPREWSLAETAKLLSEIAGRDLTIRQVSVDEYVNQPQVLQHFGSADLARTWATAWEAIREGETALVSPTLEQLLGRRPEEFDVTVKNQYASLLAK</sequence>
<evidence type="ECO:0000259" key="1">
    <source>
        <dbReference type="Pfam" id="PF05368"/>
    </source>
</evidence>
<dbReference type="PANTHER" id="PTHR47129:SF1">
    <property type="entry name" value="NMRA-LIKE DOMAIN-CONTAINING PROTEIN"/>
    <property type="match status" value="1"/>
</dbReference>
<feature type="domain" description="NmrA-like" evidence="1">
    <location>
        <begin position="3"/>
        <end position="258"/>
    </location>
</feature>